<dbReference type="Proteomes" id="UP000663181">
    <property type="component" value="Chromosome"/>
</dbReference>
<organism evidence="4 5">
    <name type="scientific">Dyella caseinilytica</name>
    <dbReference type="NCBI Taxonomy" id="1849581"/>
    <lineage>
        <taxon>Bacteria</taxon>
        <taxon>Pseudomonadati</taxon>
        <taxon>Pseudomonadota</taxon>
        <taxon>Gammaproteobacteria</taxon>
        <taxon>Lysobacterales</taxon>
        <taxon>Rhodanobacteraceae</taxon>
        <taxon>Dyella</taxon>
    </lineage>
</organism>
<keyword evidence="5" id="KW-1185">Reference proteome</keyword>
<evidence type="ECO:0000256" key="2">
    <source>
        <dbReference type="SAM" id="MobiDB-lite"/>
    </source>
</evidence>
<evidence type="ECO:0000313" key="4">
    <source>
        <dbReference type="EMBL" id="QRN52400.1"/>
    </source>
</evidence>
<keyword evidence="1" id="KW-0175">Coiled coil</keyword>
<evidence type="ECO:0000259" key="3">
    <source>
        <dbReference type="Pfam" id="PF13264"/>
    </source>
</evidence>
<dbReference type="Pfam" id="PF13264">
    <property type="entry name" value="DUF4055"/>
    <property type="match status" value="1"/>
</dbReference>
<gene>
    <name evidence="4" type="ORF">ISN74_13030</name>
</gene>
<feature type="region of interest" description="Disordered" evidence="2">
    <location>
        <begin position="449"/>
        <end position="469"/>
    </location>
</feature>
<evidence type="ECO:0000313" key="5">
    <source>
        <dbReference type="Proteomes" id="UP000663181"/>
    </source>
</evidence>
<protein>
    <submittedName>
        <fullName evidence="4">DUF4055 domain-containing protein</fullName>
    </submittedName>
</protein>
<reference evidence="4 5" key="1">
    <citation type="submission" date="2020-10" db="EMBL/GenBank/DDBJ databases">
        <title>Phylogeny of dyella-like bacteria.</title>
        <authorList>
            <person name="Fu J."/>
        </authorList>
    </citation>
    <scope>NUCLEOTIDE SEQUENCE [LARGE SCALE GENOMIC DNA]</scope>
    <source>
        <strain evidence="4 5">DHOB09</strain>
    </source>
</reference>
<accession>A0ABX7GSZ9</accession>
<evidence type="ECO:0000256" key="1">
    <source>
        <dbReference type="SAM" id="Coils"/>
    </source>
</evidence>
<proteinExistence type="predicted"/>
<feature type="coiled-coil region" evidence="1">
    <location>
        <begin position="341"/>
        <end position="368"/>
    </location>
</feature>
<dbReference type="RefSeq" id="WP_188799648.1">
    <property type="nucleotide sequence ID" value="NZ_BMIZ01000002.1"/>
</dbReference>
<sequence length="469" mass="50721">MSLQVNEACAPINNLAVTWKVLDALMGGTRTMRAAGHTLMPRWPAEDIDAHKARVETATLFPAYRRTVSVMSGKPFAKPLALRDSNSDFDKWAEDIDLQGMSLNNFAAEMFAEVVGYGLAGILVDFPRVDGTETTTRAALEATGARPYWVRVKHHQILGWQAQIQSGKMRLTQLRILETYEQADGLFATKWLPQVRVLSPGAWEIWREDADGKGWGIFDKGTTTLEDIPYVPLYGIRDGFMIGRAPLEDLAYLNVKHWQSQSDQDTIMHVARVPILALSGADDDTKLSVGAATAVKLPQGAKLEYVEHTGQAIGAGVSAINALEEQMIQTGAELMVKKPGARTATESANDAEANKSDLQRMAEQFEDAIDLALHYTAQWAKQSTVPTAKLFSDYGAATMGEASGALIKDLHLSGVITSETAIVELQRRGILSDDVDPAVEAANAEAEMTASLPPAPMAGAGAETNVANG</sequence>
<dbReference type="InterPro" id="IPR025129">
    <property type="entry name" value="DUF4055"/>
</dbReference>
<name>A0ABX7GSZ9_9GAMM</name>
<feature type="domain" description="DUF4055" evidence="3">
    <location>
        <begin position="246"/>
        <end position="380"/>
    </location>
</feature>
<dbReference type="EMBL" id="CP064030">
    <property type="protein sequence ID" value="QRN52400.1"/>
    <property type="molecule type" value="Genomic_DNA"/>
</dbReference>